<dbReference type="PANTHER" id="PTHR33608">
    <property type="entry name" value="BLL2464 PROTEIN"/>
    <property type="match status" value="1"/>
</dbReference>
<organism evidence="2 3">
    <name type="scientific">Fulvimarina manganoxydans</name>
    <dbReference type="NCBI Taxonomy" id="937218"/>
    <lineage>
        <taxon>Bacteria</taxon>
        <taxon>Pseudomonadati</taxon>
        <taxon>Pseudomonadota</taxon>
        <taxon>Alphaproteobacteria</taxon>
        <taxon>Hyphomicrobiales</taxon>
        <taxon>Aurantimonadaceae</taxon>
        <taxon>Fulvimarina</taxon>
    </lineage>
</organism>
<keyword evidence="3" id="KW-1185">Reference proteome</keyword>
<dbReference type="STRING" id="937218.SAMN06297251_10764"/>
<dbReference type="InterPro" id="IPR002881">
    <property type="entry name" value="DUF58"/>
</dbReference>
<name>A0A1W2BQY2_9HYPH</name>
<evidence type="ECO:0000259" key="1">
    <source>
        <dbReference type="Pfam" id="PF01882"/>
    </source>
</evidence>
<dbReference type="EMBL" id="FWXR01000007">
    <property type="protein sequence ID" value="SMC75206.1"/>
    <property type="molecule type" value="Genomic_DNA"/>
</dbReference>
<gene>
    <name evidence="2" type="ORF">SAMN06297251_10764</name>
</gene>
<dbReference type="RefSeq" id="WP_084409888.1">
    <property type="nucleotide sequence ID" value="NZ_FWXR01000007.1"/>
</dbReference>
<dbReference type="PANTHER" id="PTHR33608:SF12">
    <property type="entry name" value="DUF58 DOMAIN-CONTAINING PROTEIN"/>
    <property type="match status" value="1"/>
</dbReference>
<accession>A0A1W2BQY2</accession>
<dbReference type="Pfam" id="PF01882">
    <property type="entry name" value="DUF58"/>
    <property type="match status" value="1"/>
</dbReference>
<proteinExistence type="predicted"/>
<evidence type="ECO:0000313" key="2">
    <source>
        <dbReference type="EMBL" id="SMC75206.1"/>
    </source>
</evidence>
<dbReference type="AlphaFoldDB" id="A0A1W2BQY2"/>
<sequence>MGMPFAGRGEGGPTEVSAETLFGLRHVVRNSPERGLSPVGRPGGFAGRRRGNGLEIVDVRLFSEGDDARHIDAAATARTAKTHVRTFREERDRAALLVADFRLPMLWGTRGRLRSVAAAGALALAGWRVVEGGGRVGLMVLTGGGEQYIPPKPRERGMATVCEALQRAHEAAVGEAEGPRDQATGDLSTLLEGAIARSSRGTRIVFATALDGADETFDRLAAAAGRRFDLEILLMIDPFEKAAPRGAYPFLPMGENGKSALGWAFLTGERRMRDDQRIERLRAAGVTIRMLASDANWSLMAGALEGFDDPRS</sequence>
<dbReference type="Proteomes" id="UP000192656">
    <property type="component" value="Unassembled WGS sequence"/>
</dbReference>
<protein>
    <recommendedName>
        <fullName evidence="1">DUF58 domain-containing protein</fullName>
    </recommendedName>
</protein>
<feature type="domain" description="DUF58" evidence="1">
    <location>
        <begin position="58"/>
        <end position="245"/>
    </location>
</feature>
<reference evidence="2 3" key="1">
    <citation type="submission" date="2017-04" db="EMBL/GenBank/DDBJ databases">
        <authorList>
            <person name="Afonso C.L."/>
            <person name="Miller P.J."/>
            <person name="Scott M.A."/>
            <person name="Spackman E."/>
            <person name="Goraichik I."/>
            <person name="Dimitrov K.M."/>
            <person name="Suarez D.L."/>
            <person name="Swayne D.E."/>
        </authorList>
    </citation>
    <scope>NUCLEOTIDE SEQUENCE [LARGE SCALE GENOMIC DNA]</scope>
    <source>
        <strain evidence="2 3">CGMCC 1.10972</strain>
    </source>
</reference>
<evidence type="ECO:0000313" key="3">
    <source>
        <dbReference type="Proteomes" id="UP000192656"/>
    </source>
</evidence>
<dbReference type="OrthoDB" id="9776116at2"/>